<dbReference type="Pfam" id="PF13432">
    <property type="entry name" value="TPR_16"/>
    <property type="match status" value="1"/>
</dbReference>
<name>A0A1F7YCM6_9BACT</name>
<evidence type="ECO:0000259" key="3">
    <source>
        <dbReference type="Pfam" id="PF00535"/>
    </source>
</evidence>
<protein>
    <submittedName>
        <fullName evidence="5">Uncharacterized protein</fullName>
    </submittedName>
</protein>
<gene>
    <name evidence="5" type="ORF">A2627_00315</name>
</gene>
<sequence length="514" mass="58159">MKTIDQVLNEKSNDYSPLEDEYFKSTGHSLSLDPNNPPAPIPTVKPLNVSVVIPAWNASSTILSCLTAIEESSFNIKHQNRLQVIVIDDGSTDKTWEIVKNNDLSLHFMAIRTQNLGQAKALNTGISLAEGDIIVSCDADMILNYYAIEHFVTRHELFPNVLLAGFRSNSSKNDLRVKSEFMRQIGSPRGTFFAGDERIFYSTSGWPDNMCLTSGHFKNLGNSKGLWMPDDEICEDPWRLSDLVFGALFSLSRNVYIKIGGYDERLQGWGSTDGLLAAKAIANGQYVIPVYAASGLHINHQFRTKNKQEEYAKNRKMFFDIIKTEKISSYTDWIKKAKKRIIDSFSRNPQGKFLKSEKENSTQSKTINFTKKLDDLLALGQYSKAYDILVKARLKSGSNHLLKLGKVLIGLNRYKEATDVLNEFPIELAIAQAASGLFAAAHKTLKNVVFVHPQSKELTYWYYTSTDTHIRQGSRYFRQEFYQIALRCFEAALINDPNNRKALNNRDKCLSRLS</sequence>
<evidence type="ECO:0000256" key="2">
    <source>
        <dbReference type="PROSITE-ProRule" id="PRU00339"/>
    </source>
</evidence>
<dbReference type="PROSITE" id="PS50005">
    <property type="entry name" value="TPR"/>
    <property type="match status" value="1"/>
</dbReference>
<dbReference type="SUPFAM" id="SSF53448">
    <property type="entry name" value="Nucleotide-diphospho-sugar transferases"/>
    <property type="match status" value="1"/>
</dbReference>
<dbReference type="Pfam" id="PF00535">
    <property type="entry name" value="Glycos_transf_2"/>
    <property type="match status" value="1"/>
</dbReference>
<evidence type="ECO:0000313" key="6">
    <source>
        <dbReference type="Proteomes" id="UP000178851"/>
    </source>
</evidence>
<evidence type="ECO:0000313" key="5">
    <source>
        <dbReference type="EMBL" id="OGM25077.1"/>
    </source>
</evidence>
<comment type="caution">
    <text evidence="5">The sequence shown here is derived from an EMBL/GenBank/DDBJ whole genome shotgun (WGS) entry which is preliminary data.</text>
</comment>
<dbReference type="Pfam" id="PF02709">
    <property type="entry name" value="Glyco_transf_7C"/>
    <property type="match status" value="1"/>
</dbReference>
<dbReference type="PANTHER" id="PTHR43685:SF2">
    <property type="entry name" value="GLYCOSYLTRANSFERASE 2-LIKE DOMAIN-CONTAINING PROTEIN"/>
    <property type="match status" value="1"/>
</dbReference>
<dbReference type="CDD" id="cd00761">
    <property type="entry name" value="Glyco_tranf_GTA_type"/>
    <property type="match status" value="1"/>
</dbReference>
<keyword evidence="2" id="KW-0802">TPR repeat</keyword>
<dbReference type="InterPro" id="IPR001173">
    <property type="entry name" value="Glyco_trans_2-like"/>
</dbReference>
<feature type="domain" description="Glycosyltransferase 2-like" evidence="3">
    <location>
        <begin position="50"/>
        <end position="197"/>
    </location>
</feature>
<dbReference type="GO" id="GO:0016740">
    <property type="term" value="F:transferase activity"/>
    <property type="evidence" value="ECO:0007669"/>
    <property type="project" value="UniProtKB-KW"/>
</dbReference>
<dbReference type="SUPFAM" id="SSF48452">
    <property type="entry name" value="TPR-like"/>
    <property type="match status" value="1"/>
</dbReference>
<dbReference type="AlphaFoldDB" id="A0A1F7YCM6"/>
<proteinExistence type="predicted"/>
<dbReference type="Gene3D" id="1.25.40.10">
    <property type="entry name" value="Tetratricopeptide repeat domain"/>
    <property type="match status" value="1"/>
</dbReference>
<evidence type="ECO:0000256" key="1">
    <source>
        <dbReference type="ARBA" id="ARBA00022679"/>
    </source>
</evidence>
<organism evidence="5 6">
    <name type="scientific">Candidatus Woesebacteria bacterium RIFCSPHIGHO2_01_FULL_39_28</name>
    <dbReference type="NCBI Taxonomy" id="1802496"/>
    <lineage>
        <taxon>Bacteria</taxon>
        <taxon>Candidatus Woeseibacteriota</taxon>
    </lineage>
</organism>
<accession>A0A1F7YCM6</accession>
<reference evidence="5 6" key="1">
    <citation type="journal article" date="2016" name="Nat. Commun.">
        <title>Thousands of microbial genomes shed light on interconnected biogeochemical processes in an aquifer system.</title>
        <authorList>
            <person name="Anantharaman K."/>
            <person name="Brown C.T."/>
            <person name="Hug L.A."/>
            <person name="Sharon I."/>
            <person name="Castelle C.J."/>
            <person name="Probst A.J."/>
            <person name="Thomas B.C."/>
            <person name="Singh A."/>
            <person name="Wilkins M.J."/>
            <person name="Karaoz U."/>
            <person name="Brodie E.L."/>
            <person name="Williams K.H."/>
            <person name="Hubbard S.S."/>
            <person name="Banfield J.F."/>
        </authorList>
    </citation>
    <scope>NUCLEOTIDE SEQUENCE [LARGE SCALE GENOMIC DNA]</scope>
</reference>
<dbReference type="InterPro" id="IPR019734">
    <property type="entry name" value="TPR_rpt"/>
</dbReference>
<keyword evidence="1" id="KW-0808">Transferase</keyword>
<dbReference type="Proteomes" id="UP000178851">
    <property type="component" value="Unassembled WGS sequence"/>
</dbReference>
<dbReference type="InterPro" id="IPR027791">
    <property type="entry name" value="Galactosyl_T_C"/>
</dbReference>
<dbReference type="InterPro" id="IPR050834">
    <property type="entry name" value="Glycosyltransf_2"/>
</dbReference>
<feature type="domain" description="Galactosyltransferase C-terminal" evidence="4">
    <location>
        <begin position="244"/>
        <end position="284"/>
    </location>
</feature>
<evidence type="ECO:0000259" key="4">
    <source>
        <dbReference type="Pfam" id="PF02709"/>
    </source>
</evidence>
<dbReference type="PANTHER" id="PTHR43685">
    <property type="entry name" value="GLYCOSYLTRANSFERASE"/>
    <property type="match status" value="1"/>
</dbReference>
<feature type="repeat" description="TPR" evidence="2">
    <location>
        <begin position="466"/>
        <end position="499"/>
    </location>
</feature>
<dbReference type="Gene3D" id="3.90.550.10">
    <property type="entry name" value="Spore Coat Polysaccharide Biosynthesis Protein SpsA, Chain A"/>
    <property type="match status" value="1"/>
</dbReference>
<dbReference type="EMBL" id="MGGI01000023">
    <property type="protein sequence ID" value="OGM25077.1"/>
    <property type="molecule type" value="Genomic_DNA"/>
</dbReference>
<dbReference type="InterPro" id="IPR011990">
    <property type="entry name" value="TPR-like_helical_dom_sf"/>
</dbReference>
<dbReference type="InterPro" id="IPR029044">
    <property type="entry name" value="Nucleotide-diphossugar_trans"/>
</dbReference>